<proteinExistence type="predicted"/>
<gene>
    <name evidence="2" type="ORF">SAMN04489724_2088</name>
</gene>
<organism evidence="2 3">
    <name type="scientific">Algoriphagus locisalis</name>
    <dbReference type="NCBI Taxonomy" id="305507"/>
    <lineage>
        <taxon>Bacteria</taxon>
        <taxon>Pseudomonadati</taxon>
        <taxon>Bacteroidota</taxon>
        <taxon>Cytophagia</taxon>
        <taxon>Cytophagales</taxon>
        <taxon>Cyclobacteriaceae</taxon>
        <taxon>Algoriphagus</taxon>
    </lineage>
</organism>
<reference evidence="3" key="1">
    <citation type="submission" date="2016-10" db="EMBL/GenBank/DDBJ databases">
        <authorList>
            <person name="Varghese N."/>
            <person name="Submissions S."/>
        </authorList>
    </citation>
    <scope>NUCLEOTIDE SEQUENCE [LARGE SCALE GENOMIC DNA]</scope>
    <source>
        <strain evidence="3">DSM 23445</strain>
    </source>
</reference>
<dbReference type="PANTHER" id="PTHR39419">
    <property type="entry name" value="SLL0814 PROTEIN"/>
    <property type="match status" value="1"/>
</dbReference>
<evidence type="ECO:0000313" key="3">
    <source>
        <dbReference type="Proteomes" id="UP000199673"/>
    </source>
</evidence>
<keyword evidence="1" id="KW-0812">Transmembrane</keyword>
<keyword evidence="1" id="KW-1133">Transmembrane helix</keyword>
<feature type="transmembrane region" description="Helical" evidence="1">
    <location>
        <begin position="42"/>
        <end position="61"/>
    </location>
</feature>
<feature type="transmembrane region" description="Helical" evidence="1">
    <location>
        <begin position="16"/>
        <end position="36"/>
    </location>
</feature>
<feature type="transmembrane region" description="Helical" evidence="1">
    <location>
        <begin position="68"/>
        <end position="94"/>
    </location>
</feature>
<dbReference type="RefSeq" id="WP_091692590.1">
    <property type="nucleotide sequence ID" value="NZ_FPBF01000002.1"/>
</dbReference>
<keyword evidence="3" id="KW-1185">Reference proteome</keyword>
<dbReference type="Pfam" id="PF04240">
    <property type="entry name" value="Caroten_synth"/>
    <property type="match status" value="1"/>
</dbReference>
<sequence length="222" mass="24928">MHKIAKAPPEAQNKRLIIAKIVVVALYGVGAIGLSLPEYRDYFLMLTPAQLILTLLLVLGFHRGWSEAFPIFAAVAFWIGFGAELIGIHTGYIFGDYVYGPTLGPMLWQVPIVIGINWFILVYLTGAVFYKVTDNDYYAALLGATAMTLIDYIMEPVAVALDFWYWKSGVIPADNYLTWFIVAFLIHLIYRKGNFDKGNPLAAFLLVAMILFFTILNFTLQV</sequence>
<evidence type="ECO:0000313" key="2">
    <source>
        <dbReference type="EMBL" id="SFT76330.1"/>
    </source>
</evidence>
<dbReference type="PANTHER" id="PTHR39419:SF1">
    <property type="entry name" value="SLL0814 PROTEIN"/>
    <property type="match status" value="1"/>
</dbReference>
<feature type="transmembrane region" description="Helical" evidence="1">
    <location>
        <begin position="202"/>
        <end position="220"/>
    </location>
</feature>
<dbReference type="Proteomes" id="UP000199673">
    <property type="component" value="Unassembled WGS sequence"/>
</dbReference>
<keyword evidence="1" id="KW-0472">Membrane</keyword>
<name>A0A1I7AMY0_9BACT</name>
<accession>A0A1I7AMY0</accession>
<dbReference type="OrthoDB" id="9811293at2"/>
<protein>
    <submittedName>
        <fullName evidence="2">Putative membrane protein</fullName>
    </submittedName>
</protein>
<feature type="transmembrane region" description="Helical" evidence="1">
    <location>
        <begin position="174"/>
        <end position="190"/>
    </location>
</feature>
<feature type="transmembrane region" description="Helical" evidence="1">
    <location>
        <begin position="137"/>
        <end position="154"/>
    </location>
</feature>
<evidence type="ECO:0000256" key="1">
    <source>
        <dbReference type="SAM" id="Phobius"/>
    </source>
</evidence>
<dbReference type="STRING" id="305507.SAMN04489724_2088"/>
<dbReference type="EMBL" id="FPBF01000002">
    <property type="protein sequence ID" value="SFT76330.1"/>
    <property type="molecule type" value="Genomic_DNA"/>
</dbReference>
<dbReference type="InterPro" id="IPR007354">
    <property type="entry name" value="CruF-like"/>
</dbReference>
<dbReference type="AlphaFoldDB" id="A0A1I7AMY0"/>
<feature type="transmembrane region" description="Helical" evidence="1">
    <location>
        <begin position="106"/>
        <end position="130"/>
    </location>
</feature>